<proteinExistence type="predicted"/>
<dbReference type="EMBL" id="CAXAQS010001004">
    <property type="protein sequence ID" value="CAK9254276.1"/>
    <property type="molecule type" value="Genomic_DNA"/>
</dbReference>
<dbReference type="Proteomes" id="UP001497444">
    <property type="component" value="Unassembled WGS sequence"/>
</dbReference>
<name>A0ABP0VK77_9BRYO</name>
<protein>
    <submittedName>
        <fullName evidence="1">Uncharacterized protein</fullName>
    </submittedName>
</protein>
<accession>A0ABP0VK77</accession>
<organism evidence="1 2">
    <name type="scientific">Sphagnum jensenii</name>
    <dbReference type="NCBI Taxonomy" id="128206"/>
    <lineage>
        <taxon>Eukaryota</taxon>
        <taxon>Viridiplantae</taxon>
        <taxon>Streptophyta</taxon>
        <taxon>Embryophyta</taxon>
        <taxon>Bryophyta</taxon>
        <taxon>Sphagnophytina</taxon>
        <taxon>Sphagnopsida</taxon>
        <taxon>Sphagnales</taxon>
        <taxon>Sphagnaceae</taxon>
        <taxon>Sphagnum</taxon>
    </lineage>
</organism>
<keyword evidence="2" id="KW-1185">Reference proteome</keyword>
<sequence>MACGIARGVMQIRHMQQCSASGQCSMGRGESCPYTKGGHGECCMEHKADCCKGGEDKACCKEGKGEEKECCKDMKGAKATCSEKGDSAMPCCKDMQKSKSDK</sequence>
<evidence type="ECO:0000313" key="2">
    <source>
        <dbReference type="Proteomes" id="UP001497444"/>
    </source>
</evidence>
<gene>
    <name evidence="1" type="ORF">CSSPJE1EN1_LOCUS29654</name>
</gene>
<evidence type="ECO:0000313" key="1">
    <source>
        <dbReference type="EMBL" id="CAK9254276.1"/>
    </source>
</evidence>
<comment type="caution">
    <text evidence="1">The sequence shown here is derived from an EMBL/GenBank/DDBJ whole genome shotgun (WGS) entry which is preliminary data.</text>
</comment>
<reference evidence="1" key="1">
    <citation type="submission" date="2024-02" db="EMBL/GenBank/DDBJ databases">
        <authorList>
            <consortium name="ELIXIR-Norway"/>
            <consortium name="Elixir Norway"/>
        </authorList>
    </citation>
    <scope>NUCLEOTIDE SEQUENCE</scope>
</reference>